<name>A0A6V8L6H4_9ACTN</name>
<sequence length="95" mass="10000">MQLQSARLAGDQDGVLDVLEAVSVVGRLVVEGHGAPAYGRRHRHAGDEGPTLRAVAATAVNPCGVRETPEHIVGLHGDTLARAAKNKGAMWTDRN</sequence>
<accession>A0A6V8L6H4</accession>
<reference evidence="1 2" key="1">
    <citation type="submission" date="2020-03" db="EMBL/GenBank/DDBJ databases">
        <title>Whole genome shotgun sequence of Phytohabitans rumicis NBRC 108638.</title>
        <authorList>
            <person name="Komaki H."/>
            <person name="Tamura T."/>
        </authorList>
    </citation>
    <scope>NUCLEOTIDE SEQUENCE [LARGE SCALE GENOMIC DNA]</scope>
    <source>
        <strain evidence="1 2">NBRC 108638</strain>
    </source>
</reference>
<gene>
    <name evidence="1" type="ORF">Prum_032690</name>
</gene>
<protein>
    <submittedName>
        <fullName evidence="1">Uncharacterized protein</fullName>
    </submittedName>
</protein>
<dbReference type="EMBL" id="BLPG01000001">
    <property type="protein sequence ID" value="GFJ89627.1"/>
    <property type="molecule type" value="Genomic_DNA"/>
</dbReference>
<reference evidence="1 2" key="2">
    <citation type="submission" date="2020-03" db="EMBL/GenBank/DDBJ databases">
        <authorList>
            <person name="Ichikawa N."/>
            <person name="Kimura A."/>
            <person name="Kitahashi Y."/>
            <person name="Uohara A."/>
        </authorList>
    </citation>
    <scope>NUCLEOTIDE SEQUENCE [LARGE SCALE GENOMIC DNA]</scope>
    <source>
        <strain evidence="1 2">NBRC 108638</strain>
    </source>
</reference>
<dbReference type="Proteomes" id="UP000482960">
    <property type="component" value="Unassembled WGS sequence"/>
</dbReference>
<proteinExistence type="predicted"/>
<evidence type="ECO:0000313" key="2">
    <source>
        <dbReference type="Proteomes" id="UP000482960"/>
    </source>
</evidence>
<evidence type="ECO:0000313" key="1">
    <source>
        <dbReference type="EMBL" id="GFJ89627.1"/>
    </source>
</evidence>
<organism evidence="1 2">
    <name type="scientific">Phytohabitans rumicis</name>
    <dbReference type="NCBI Taxonomy" id="1076125"/>
    <lineage>
        <taxon>Bacteria</taxon>
        <taxon>Bacillati</taxon>
        <taxon>Actinomycetota</taxon>
        <taxon>Actinomycetes</taxon>
        <taxon>Micromonosporales</taxon>
        <taxon>Micromonosporaceae</taxon>
    </lineage>
</organism>
<dbReference type="AlphaFoldDB" id="A0A6V8L6H4"/>
<keyword evidence="2" id="KW-1185">Reference proteome</keyword>
<comment type="caution">
    <text evidence="1">The sequence shown here is derived from an EMBL/GenBank/DDBJ whole genome shotgun (WGS) entry which is preliminary data.</text>
</comment>